<dbReference type="InterPro" id="IPR034294">
    <property type="entry name" value="Aquaporin_transptr"/>
</dbReference>
<evidence type="ECO:0000256" key="3">
    <source>
        <dbReference type="ARBA" id="ARBA00022692"/>
    </source>
</evidence>
<dbReference type="Proteomes" id="UP000317881">
    <property type="component" value="Unassembled WGS sequence"/>
</dbReference>
<organism evidence="8 9">
    <name type="scientific">Streptomyces spinoverrucosus</name>
    <dbReference type="NCBI Taxonomy" id="284043"/>
    <lineage>
        <taxon>Bacteria</taxon>
        <taxon>Bacillati</taxon>
        <taxon>Actinomycetota</taxon>
        <taxon>Actinomycetes</taxon>
        <taxon>Kitasatosporales</taxon>
        <taxon>Streptomycetaceae</taxon>
        <taxon>Streptomyces</taxon>
    </lineage>
</organism>
<comment type="caution">
    <text evidence="8">The sequence shown here is derived from an EMBL/GenBank/DDBJ whole genome shotgun (WGS) entry which is preliminary data.</text>
</comment>
<feature type="transmembrane region" description="Helical" evidence="7">
    <location>
        <begin position="140"/>
        <end position="164"/>
    </location>
</feature>
<keyword evidence="2 6" id="KW-0813">Transport</keyword>
<dbReference type="PRINTS" id="PR00783">
    <property type="entry name" value="MINTRINSICP"/>
</dbReference>
<dbReference type="InterPro" id="IPR023271">
    <property type="entry name" value="Aquaporin-like"/>
</dbReference>
<evidence type="ECO:0000256" key="5">
    <source>
        <dbReference type="ARBA" id="ARBA00023136"/>
    </source>
</evidence>
<feature type="transmembrane region" description="Helical" evidence="7">
    <location>
        <begin position="90"/>
        <end position="120"/>
    </location>
</feature>
<dbReference type="PANTHER" id="PTHR45724:SF13">
    <property type="entry name" value="AQUAPORIN NIP1-1-RELATED"/>
    <property type="match status" value="1"/>
</dbReference>
<dbReference type="OrthoDB" id="9807293at2"/>
<dbReference type="AlphaFoldDB" id="A0A4Y3VYB3"/>
<keyword evidence="9" id="KW-1185">Reference proteome</keyword>
<dbReference type="PANTHER" id="PTHR45724">
    <property type="entry name" value="AQUAPORIN NIP2-1"/>
    <property type="match status" value="1"/>
</dbReference>
<reference evidence="8 9" key="1">
    <citation type="submission" date="2019-06" db="EMBL/GenBank/DDBJ databases">
        <title>Whole genome shotgun sequence of Streptomyces spinoverrucosus NBRC 14228.</title>
        <authorList>
            <person name="Hosoyama A."/>
            <person name="Uohara A."/>
            <person name="Ohji S."/>
            <person name="Ichikawa N."/>
        </authorList>
    </citation>
    <scope>NUCLEOTIDE SEQUENCE [LARGE SCALE GENOMIC DNA]</scope>
    <source>
        <strain evidence="8 9">NBRC 14228</strain>
    </source>
</reference>
<name>A0A4Y3VYB3_9ACTN</name>
<dbReference type="GO" id="GO:0015267">
    <property type="term" value="F:channel activity"/>
    <property type="evidence" value="ECO:0007669"/>
    <property type="project" value="InterPro"/>
</dbReference>
<feature type="transmembrane region" description="Helical" evidence="7">
    <location>
        <begin position="214"/>
        <end position="235"/>
    </location>
</feature>
<feature type="transmembrane region" description="Helical" evidence="7">
    <location>
        <begin position="48"/>
        <end position="69"/>
    </location>
</feature>
<dbReference type="Pfam" id="PF00230">
    <property type="entry name" value="MIP"/>
    <property type="match status" value="1"/>
</dbReference>
<keyword evidence="4 7" id="KW-1133">Transmembrane helix</keyword>
<evidence type="ECO:0000256" key="7">
    <source>
        <dbReference type="SAM" id="Phobius"/>
    </source>
</evidence>
<dbReference type="RefSeq" id="WP_141316491.1">
    <property type="nucleotide sequence ID" value="NZ_BJND01000148.1"/>
</dbReference>
<feature type="transmembrane region" description="Helical" evidence="7">
    <location>
        <begin position="18"/>
        <end position="36"/>
    </location>
</feature>
<sequence>MNDPAAPFPAFQRSAQELLLTFVLLFGVVSIVRWVMGPSAVSDALPGIHLKLLVVGAAVGLLVTGLILSPPGKQSGGHMNPAISLAMWRFGVFPSAAVAPYIAAQLAGSLLGVLAARGVWGSVAGAPPVAYAAMQPAPGWSATGLFLAETASMGVLVLIVGLFLPDHRLTRFIPHLVGLLVGLSIVLLGTSTGGSLNPARQFGPALAAGQSRFLWVYLLAPMLGALLAPVVRDLLTGDRRVPTHRLRGAHADRPRVDDPAAP</sequence>
<dbReference type="PROSITE" id="PS00221">
    <property type="entry name" value="MIP"/>
    <property type="match status" value="1"/>
</dbReference>
<dbReference type="Gene3D" id="1.20.1080.10">
    <property type="entry name" value="Glycerol uptake facilitator protein"/>
    <property type="match status" value="1"/>
</dbReference>
<evidence type="ECO:0000256" key="1">
    <source>
        <dbReference type="ARBA" id="ARBA00004141"/>
    </source>
</evidence>
<dbReference type="InterPro" id="IPR000425">
    <property type="entry name" value="MIP"/>
</dbReference>
<evidence type="ECO:0000256" key="6">
    <source>
        <dbReference type="RuleBase" id="RU000477"/>
    </source>
</evidence>
<evidence type="ECO:0008006" key="10">
    <source>
        <dbReference type="Google" id="ProtNLM"/>
    </source>
</evidence>
<comment type="subcellular location">
    <subcellularLocation>
        <location evidence="1">Membrane</location>
        <topology evidence="1">Multi-pass membrane protein</topology>
    </subcellularLocation>
</comment>
<dbReference type="GO" id="GO:0016020">
    <property type="term" value="C:membrane"/>
    <property type="evidence" value="ECO:0007669"/>
    <property type="project" value="UniProtKB-SubCell"/>
</dbReference>
<evidence type="ECO:0000256" key="2">
    <source>
        <dbReference type="ARBA" id="ARBA00022448"/>
    </source>
</evidence>
<protein>
    <recommendedName>
        <fullName evidence="10">Aquaporin</fullName>
    </recommendedName>
</protein>
<proteinExistence type="inferred from homology"/>
<evidence type="ECO:0000313" key="8">
    <source>
        <dbReference type="EMBL" id="GEC10731.1"/>
    </source>
</evidence>
<gene>
    <name evidence="8" type="ORF">SSP24_83860</name>
</gene>
<evidence type="ECO:0000256" key="4">
    <source>
        <dbReference type="ARBA" id="ARBA00022989"/>
    </source>
</evidence>
<dbReference type="SUPFAM" id="SSF81338">
    <property type="entry name" value="Aquaporin-like"/>
    <property type="match status" value="1"/>
</dbReference>
<comment type="similarity">
    <text evidence="6">Belongs to the MIP/aquaporin (TC 1.A.8) family.</text>
</comment>
<feature type="transmembrane region" description="Helical" evidence="7">
    <location>
        <begin position="176"/>
        <end position="194"/>
    </location>
</feature>
<accession>A0A4Y3VYB3</accession>
<keyword evidence="3 6" id="KW-0812">Transmembrane</keyword>
<evidence type="ECO:0000313" key="9">
    <source>
        <dbReference type="Proteomes" id="UP000317881"/>
    </source>
</evidence>
<dbReference type="InterPro" id="IPR022357">
    <property type="entry name" value="MIP_CS"/>
</dbReference>
<keyword evidence="5 7" id="KW-0472">Membrane</keyword>
<dbReference type="EMBL" id="BJND01000148">
    <property type="protein sequence ID" value="GEC10731.1"/>
    <property type="molecule type" value="Genomic_DNA"/>
</dbReference>